<evidence type="ECO:0000256" key="4">
    <source>
        <dbReference type="ARBA" id="ARBA00023125"/>
    </source>
</evidence>
<keyword evidence="5" id="KW-0804">Transcription</keyword>
<reference evidence="9" key="1">
    <citation type="submission" date="2015-07" db="EMBL/GenBank/DDBJ databases">
        <title>Near-Complete Genome Sequence of the Cellulolytic Bacterium Bacteroides (Pseudobacteroides) cellulosolvens ATCC 35603.</title>
        <authorList>
            <person name="Dassa B."/>
            <person name="Utturkar S.M."/>
            <person name="Klingeman D.M."/>
            <person name="Hurt R.A."/>
            <person name="Keller M."/>
            <person name="Xu J."/>
            <person name="Reddy Y.H.K."/>
            <person name="Borovok I."/>
            <person name="Grinberg I.R."/>
            <person name="Lamed R."/>
            <person name="Zhivin O."/>
            <person name="Bayer E.A."/>
            <person name="Brown S.D."/>
        </authorList>
    </citation>
    <scope>NUCLEOTIDE SEQUENCE [LARGE SCALE GENOMIC DNA]</scope>
    <source>
        <strain evidence="9">DSM 2933</strain>
    </source>
</reference>
<dbReference type="PANTHER" id="PTHR43133">
    <property type="entry name" value="RNA POLYMERASE ECF-TYPE SIGMA FACTO"/>
    <property type="match status" value="1"/>
</dbReference>
<comment type="caution">
    <text evidence="8">The sequence shown here is derived from an EMBL/GenBank/DDBJ whole genome shotgun (WGS) entry which is preliminary data.</text>
</comment>
<dbReference type="GO" id="GO:0003677">
    <property type="term" value="F:DNA binding"/>
    <property type="evidence" value="ECO:0007669"/>
    <property type="project" value="UniProtKB-KW"/>
</dbReference>
<gene>
    <name evidence="8" type="ORF">Bccel_5212</name>
</gene>
<evidence type="ECO:0000256" key="5">
    <source>
        <dbReference type="ARBA" id="ARBA00023163"/>
    </source>
</evidence>
<proteinExistence type="inferred from homology"/>
<name>A0A0L6JWE2_9FIRM</name>
<evidence type="ECO:0000259" key="7">
    <source>
        <dbReference type="Pfam" id="PF08281"/>
    </source>
</evidence>
<dbReference type="SUPFAM" id="SSF88946">
    <property type="entry name" value="Sigma2 domain of RNA polymerase sigma factors"/>
    <property type="match status" value="1"/>
</dbReference>
<dbReference type="eggNOG" id="COG1595">
    <property type="taxonomic scope" value="Bacteria"/>
</dbReference>
<feature type="domain" description="RNA polymerase sigma-70 region 2" evidence="6">
    <location>
        <begin position="8"/>
        <end position="73"/>
    </location>
</feature>
<keyword evidence="4" id="KW-0238">DNA-binding</keyword>
<dbReference type="InterPro" id="IPR039425">
    <property type="entry name" value="RNA_pol_sigma-70-like"/>
</dbReference>
<dbReference type="InterPro" id="IPR014284">
    <property type="entry name" value="RNA_pol_sigma-70_dom"/>
</dbReference>
<dbReference type="OrthoDB" id="9795666at2"/>
<evidence type="ECO:0000259" key="6">
    <source>
        <dbReference type="Pfam" id="PF04542"/>
    </source>
</evidence>
<dbReference type="SUPFAM" id="SSF88659">
    <property type="entry name" value="Sigma3 and sigma4 domains of RNA polymerase sigma factors"/>
    <property type="match status" value="1"/>
</dbReference>
<evidence type="ECO:0000256" key="2">
    <source>
        <dbReference type="ARBA" id="ARBA00023015"/>
    </source>
</evidence>
<dbReference type="Pfam" id="PF08281">
    <property type="entry name" value="Sigma70_r4_2"/>
    <property type="match status" value="1"/>
</dbReference>
<evidence type="ECO:0000256" key="3">
    <source>
        <dbReference type="ARBA" id="ARBA00023082"/>
    </source>
</evidence>
<dbReference type="PANTHER" id="PTHR43133:SF52">
    <property type="entry name" value="ECF RNA POLYMERASE SIGMA FACTOR SIGL"/>
    <property type="match status" value="1"/>
</dbReference>
<dbReference type="Gene3D" id="1.10.10.10">
    <property type="entry name" value="Winged helix-like DNA-binding domain superfamily/Winged helix DNA-binding domain"/>
    <property type="match status" value="1"/>
</dbReference>
<keyword evidence="2" id="KW-0805">Transcription regulation</keyword>
<dbReference type="InterPro" id="IPR013249">
    <property type="entry name" value="RNA_pol_sigma70_r4_t2"/>
</dbReference>
<dbReference type="RefSeq" id="WP_036943578.1">
    <property type="nucleotide sequence ID" value="NZ_JQKC01000022.1"/>
</dbReference>
<protein>
    <submittedName>
        <fullName evidence="8">RNA polymerase, sigma-24 subunit, RpoE, ECF subfamily</fullName>
    </submittedName>
</protein>
<dbReference type="AlphaFoldDB" id="A0A0L6JWE2"/>
<feature type="domain" description="RNA polymerase sigma factor 70 region 4 type 2" evidence="7">
    <location>
        <begin position="99"/>
        <end position="148"/>
    </location>
</feature>
<dbReference type="Gene3D" id="1.10.1740.10">
    <property type="match status" value="1"/>
</dbReference>
<dbReference type="InterPro" id="IPR007627">
    <property type="entry name" value="RNA_pol_sigma70_r2"/>
</dbReference>
<keyword evidence="9" id="KW-1185">Reference proteome</keyword>
<dbReference type="GO" id="GO:0016987">
    <property type="term" value="F:sigma factor activity"/>
    <property type="evidence" value="ECO:0007669"/>
    <property type="project" value="UniProtKB-KW"/>
</dbReference>
<sequence length="157" mass="18835">MEGFKKIYKDNYYKVNNYLRNICKDIELAEDLTQETFYKALLMFYNDKSSYLCTKWLIRVAHNNFIDYVRKNKINMVNFEPFHEDVKTEVNSDTDKIHLVEALGMLTLRFRTVLLLKDHYGFSYKEIAGIINSTESIVKVTLHRARKRFKEVYNDHE</sequence>
<keyword evidence="3" id="KW-0731">Sigma factor</keyword>
<dbReference type="EMBL" id="LGTC01000001">
    <property type="protein sequence ID" value="KNY29935.1"/>
    <property type="molecule type" value="Genomic_DNA"/>
</dbReference>
<evidence type="ECO:0000256" key="1">
    <source>
        <dbReference type="ARBA" id="ARBA00010641"/>
    </source>
</evidence>
<dbReference type="GO" id="GO:0006352">
    <property type="term" value="P:DNA-templated transcription initiation"/>
    <property type="evidence" value="ECO:0007669"/>
    <property type="project" value="InterPro"/>
</dbReference>
<organism evidence="8 9">
    <name type="scientific">Pseudobacteroides cellulosolvens ATCC 35603 = DSM 2933</name>
    <dbReference type="NCBI Taxonomy" id="398512"/>
    <lineage>
        <taxon>Bacteria</taxon>
        <taxon>Bacillati</taxon>
        <taxon>Bacillota</taxon>
        <taxon>Clostridia</taxon>
        <taxon>Eubacteriales</taxon>
        <taxon>Oscillospiraceae</taxon>
        <taxon>Pseudobacteroides</taxon>
    </lineage>
</organism>
<dbReference type="CDD" id="cd06171">
    <property type="entry name" value="Sigma70_r4"/>
    <property type="match status" value="1"/>
</dbReference>
<dbReference type="Pfam" id="PF04542">
    <property type="entry name" value="Sigma70_r2"/>
    <property type="match status" value="1"/>
</dbReference>
<dbReference type="NCBIfam" id="TIGR02937">
    <property type="entry name" value="sigma70-ECF"/>
    <property type="match status" value="1"/>
</dbReference>
<dbReference type="InterPro" id="IPR013325">
    <property type="entry name" value="RNA_pol_sigma_r2"/>
</dbReference>
<dbReference type="STRING" id="398512.Bccel_5212"/>
<comment type="similarity">
    <text evidence="1">Belongs to the sigma-70 factor family. ECF subfamily.</text>
</comment>
<evidence type="ECO:0000313" key="9">
    <source>
        <dbReference type="Proteomes" id="UP000036923"/>
    </source>
</evidence>
<accession>A0A0L6JWE2</accession>
<dbReference type="Proteomes" id="UP000036923">
    <property type="component" value="Unassembled WGS sequence"/>
</dbReference>
<dbReference type="InterPro" id="IPR013324">
    <property type="entry name" value="RNA_pol_sigma_r3/r4-like"/>
</dbReference>
<dbReference type="PATRIC" id="fig|398512.5.peg.5465"/>
<dbReference type="InterPro" id="IPR036388">
    <property type="entry name" value="WH-like_DNA-bd_sf"/>
</dbReference>
<evidence type="ECO:0000313" key="8">
    <source>
        <dbReference type="EMBL" id="KNY29935.1"/>
    </source>
</evidence>